<evidence type="ECO:0000313" key="2">
    <source>
        <dbReference type="EMBL" id="OEJ73626.1"/>
    </source>
</evidence>
<accession>A0A1E5QG07</accession>
<gene>
    <name evidence="2" type="ORF">BH720_18680</name>
</gene>
<proteinExistence type="predicted"/>
<organism evidence="2">
    <name type="scientific">Desertifilum tharense IPPAS B-1220</name>
    <dbReference type="NCBI Taxonomy" id="1781255"/>
    <lineage>
        <taxon>Bacteria</taxon>
        <taxon>Bacillati</taxon>
        <taxon>Cyanobacteriota</taxon>
        <taxon>Cyanophyceae</taxon>
        <taxon>Desertifilales</taxon>
        <taxon>Desertifilaceae</taxon>
        <taxon>Desertifilum</taxon>
    </lineage>
</organism>
<keyword evidence="1" id="KW-0175">Coiled coil</keyword>
<evidence type="ECO:0000256" key="1">
    <source>
        <dbReference type="SAM" id="Coils"/>
    </source>
</evidence>
<protein>
    <submittedName>
        <fullName evidence="2">Uncharacterized protein</fullName>
    </submittedName>
</protein>
<dbReference type="RefSeq" id="WP_069968742.1">
    <property type="nucleotide sequence ID" value="NZ_CM124774.1"/>
</dbReference>
<dbReference type="AlphaFoldDB" id="A0A1E5QG07"/>
<sequence length="169" mass="19218">MTEQLQAEIEAIRSQIQALQQERQQIGVDEVTPENDSPEAIASAHRRYAREKAQVSVELRGIDDAIAALVNQLQQKQSELAQVANYSPRLQIQQQVEIAQMQAQAHAERINQLADELVKELQALKALTYDLSPMYWQVYNKPFLTGFQSTSVPYVRSDGEVWRVAKRVV</sequence>
<dbReference type="EMBL" id="MJGC01000083">
    <property type="protein sequence ID" value="OEJ73626.1"/>
    <property type="molecule type" value="Genomic_DNA"/>
</dbReference>
<feature type="coiled-coil region" evidence="1">
    <location>
        <begin position="2"/>
        <end position="29"/>
    </location>
</feature>
<name>A0A1E5QG07_9CYAN</name>
<feature type="coiled-coil region" evidence="1">
    <location>
        <begin position="59"/>
        <end position="127"/>
    </location>
</feature>
<comment type="caution">
    <text evidence="2">The sequence shown here is derived from an EMBL/GenBank/DDBJ whole genome shotgun (WGS) entry which is preliminary data.</text>
</comment>
<reference evidence="2" key="1">
    <citation type="submission" date="2016-09" db="EMBL/GenBank/DDBJ databases">
        <title>Draft genome of thermotolerant cyanobacterium Desertifilum sp. strain IPPAS B-1220.</title>
        <authorList>
            <person name="Sinetova M.A."/>
            <person name="Bolakhan K."/>
            <person name="Zayadan B.K."/>
            <person name="Mironov K.S."/>
            <person name="Ustinova V."/>
            <person name="Kupriyanova E.V."/>
            <person name="Sidorov R.A."/>
            <person name="Skrypnik A.N."/>
            <person name="Gogoleva N.E."/>
            <person name="Gogolev Y.V."/>
            <person name="Los D.A."/>
        </authorList>
    </citation>
    <scope>NUCLEOTIDE SEQUENCE [LARGE SCALE GENOMIC DNA]</scope>
    <source>
        <strain evidence="2">IPPAS B-1220</strain>
    </source>
</reference>
<dbReference type="OrthoDB" id="484549at2"/>